<geneLocation type="plasmid" evidence="1 2">
    <name>poh2</name>
</geneLocation>
<evidence type="ECO:0000313" key="2">
    <source>
        <dbReference type="Proteomes" id="UP000194143"/>
    </source>
</evidence>
<proteinExistence type="predicted"/>
<reference evidence="1 2" key="1">
    <citation type="submission" date="2017-04" db="EMBL/GenBank/DDBJ databases">
        <title>Complete Genome Sequence of Bacillus thuringiensis type Strain ATCC 10792.</title>
        <authorList>
            <person name="Oh D.-H."/>
            <person name="Park B.-J."/>
            <person name="Shuai W."/>
            <person name="Chelliah R."/>
        </authorList>
    </citation>
    <scope>NUCLEOTIDE SEQUENCE [LARGE SCALE GENOMIC DNA]</scope>
    <source>
        <strain evidence="1 2">ATCC 10792</strain>
        <plasmid evidence="1 2">poh2</plasmid>
    </source>
</reference>
<keyword evidence="1" id="KW-0614">Plasmid</keyword>
<protein>
    <recommendedName>
        <fullName evidence="3">DUF3895 domain-containing protein</fullName>
    </recommendedName>
</protein>
<keyword evidence="2" id="KW-1185">Reference proteome</keyword>
<dbReference type="RefSeq" id="WP_000226086.1">
    <property type="nucleotide sequence ID" value="NZ_CP011357.1"/>
</dbReference>
<sequence>MVAKYLTQTERDILFKELSNVQQEYLTNFLKRGKKTAFASILAQQKGEGSEEDYKHISTNWRLVDYIDAGVVTETLKCECGRSLRYQYIVKNLKTNKILKFGKSHFEEHTNIPAEIVKQVIEGMTKIDYELDEILIKLRNNWSLENNEGIQLPLNIEIPRDIKEHLELKLPLLDKQVNKLIGILFEHTKHEINLQSVEFNNTEPNQISLFDEVMTLGIEQGFNTKPIYNKVLHNFLSESEKSFIKSFIQQHEIISTRQLCEFLIEHKGSNAKRYLSGKPLIYPYVANYLENLEYEGLVFFGENLDYRDKTFISICYNIQMV</sequence>
<dbReference type="Proteomes" id="UP000194143">
    <property type="component" value="Plasmid poh2"/>
</dbReference>
<organism evidence="1 2">
    <name type="scientific">Bacillus thuringiensis</name>
    <dbReference type="NCBI Taxonomy" id="1428"/>
    <lineage>
        <taxon>Bacteria</taxon>
        <taxon>Bacillati</taxon>
        <taxon>Bacillota</taxon>
        <taxon>Bacilli</taxon>
        <taxon>Bacillales</taxon>
        <taxon>Bacillaceae</taxon>
        <taxon>Bacillus</taxon>
        <taxon>Bacillus cereus group</taxon>
    </lineage>
</organism>
<name>A0A1W6WZG6_BACTU</name>
<evidence type="ECO:0000313" key="1">
    <source>
        <dbReference type="EMBL" id="ARP61613.1"/>
    </source>
</evidence>
<dbReference type="AlphaFoldDB" id="A0A1W6WZG6"/>
<dbReference type="EMBL" id="CP021063">
    <property type="protein sequence ID" value="ARP61613.1"/>
    <property type="molecule type" value="Genomic_DNA"/>
</dbReference>
<dbReference type="GeneID" id="67466863"/>
<accession>A0A1W6WZG6</accession>
<evidence type="ECO:0008006" key="3">
    <source>
        <dbReference type="Google" id="ProtNLM"/>
    </source>
</evidence>
<gene>
    <name evidence="1" type="ORF">CAB88_31885</name>
</gene>
<dbReference type="KEGG" id="bthy:AQ980_31235"/>